<accession>A0A2R6NS54</accession>
<evidence type="ECO:0000313" key="1">
    <source>
        <dbReference type="EMBL" id="PSR75700.1"/>
    </source>
</evidence>
<protein>
    <submittedName>
        <fullName evidence="1">Uncharacterized protein</fullName>
    </submittedName>
</protein>
<proteinExistence type="predicted"/>
<dbReference type="AlphaFoldDB" id="A0A2R6NS54"/>
<sequence>MRPLRTCHGGRKNVSYNTSQHDRLIIYAPYAPSKRPHALGHHVASEEHIDPPPTVKTLVQVALITAHDSLETWKKSASGVPDEAD</sequence>
<keyword evidence="2" id="KW-1185">Reference proteome</keyword>
<reference evidence="1 2" key="1">
    <citation type="submission" date="2018-02" db="EMBL/GenBank/DDBJ databases">
        <title>Genome sequence of the basidiomycete white-rot fungus Phlebia centrifuga.</title>
        <authorList>
            <person name="Granchi Z."/>
            <person name="Peng M."/>
            <person name="de Vries R.P."/>
            <person name="Hilden K."/>
            <person name="Makela M.R."/>
            <person name="Grigoriev I."/>
            <person name="Riley R."/>
        </authorList>
    </citation>
    <scope>NUCLEOTIDE SEQUENCE [LARGE SCALE GENOMIC DNA]</scope>
    <source>
        <strain evidence="1 2">FBCC195</strain>
    </source>
</reference>
<name>A0A2R6NS54_9APHY</name>
<organism evidence="1 2">
    <name type="scientific">Hermanssonia centrifuga</name>
    <dbReference type="NCBI Taxonomy" id="98765"/>
    <lineage>
        <taxon>Eukaryota</taxon>
        <taxon>Fungi</taxon>
        <taxon>Dikarya</taxon>
        <taxon>Basidiomycota</taxon>
        <taxon>Agaricomycotina</taxon>
        <taxon>Agaricomycetes</taxon>
        <taxon>Polyporales</taxon>
        <taxon>Meruliaceae</taxon>
        <taxon>Hermanssonia</taxon>
    </lineage>
</organism>
<dbReference type="EMBL" id="MLYV02000881">
    <property type="protein sequence ID" value="PSR75700.1"/>
    <property type="molecule type" value="Genomic_DNA"/>
</dbReference>
<comment type="caution">
    <text evidence="1">The sequence shown here is derived from an EMBL/GenBank/DDBJ whole genome shotgun (WGS) entry which is preliminary data.</text>
</comment>
<dbReference type="Proteomes" id="UP000186601">
    <property type="component" value="Unassembled WGS sequence"/>
</dbReference>
<gene>
    <name evidence="1" type="ORF">PHLCEN_2v8991</name>
</gene>
<evidence type="ECO:0000313" key="2">
    <source>
        <dbReference type="Proteomes" id="UP000186601"/>
    </source>
</evidence>